<dbReference type="RefSeq" id="WP_114372382.1">
    <property type="nucleotide sequence ID" value="NZ_CP031092.1"/>
</dbReference>
<dbReference type="EMBL" id="CP031092">
    <property type="protein sequence ID" value="AXF55997.1"/>
    <property type="molecule type" value="Genomic_DNA"/>
</dbReference>
<evidence type="ECO:0000313" key="3">
    <source>
        <dbReference type="Proteomes" id="UP000252100"/>
    </source>
</evidence>
<keyword evidence="3" id="KW-1185">Reference proteome</keyword>
<dbReference type="KEGG" id="rue:DT065_08135"/>
<dbReference type="OrthoDB" id="2366030at2"/>
<keyword evidence="1" id="KW-0472">Membrane</keyword>
<dbReference type="PANTHER" id="PTHR40070:SF1">
    <property type="entry name" value="UPF0478 PROTEIN YTXG"/>
    <property type="match status" value="1"/>
</dbReference>
<evidence type="ECO:0000313" key="2">
    <source>
        <dbReference type="EMBL" id="AXF55997.1"/>
    </source>
</evidence>
<accession>A0A345BYG6</accession>
<dbReference type="Pfam" id="PF06103">
    <property type="entry name" value="DUF948"/>
    <property type="match status" value="1"/>
</dbReference>
<name>A0A345BYG6_9BACI</name>
<organism evidence="2 3">
    <name type="scientific">Salicibibacter kimchii</name>
    <dbReference type="NCBI Taxonomy" id="2099786"/>
    <lineage>
        <taxon>Bacteria</taxon>
        <taxon>Bacillati</taxon>
        <taxon>Bacillota</taxon>
        <taxon>Bacilli</taxon>
        <taxon>Bacillales</taxon>
        <taxon>Bacillaceae</taxon>
        <taxon>Salicibibacter</taxon>
    </lineage>
</organism>
<gene>
    <name evidence="2" type="ORF">DT065_08135</name>
</gene>
<dbReference type="Gene3D" id="1.10.287.950">
    <property type="entry name" value="Methyl-accepting chemotaxis protein"/>
    <property type="match status" value="1"/>
</dbReference>
<dbReference type="AlphaFoldDB" id="A0A345BYG6"/>
<reference evidence="2 3" key="1">
    <citation type="journal article" date="2018" name="J. Microbiol.">
        <title>Salicibibacter kimchii gen. nov., sp. nov., a moderately halophilic and alkalitolerant bacterium in the family Bacillaceae, isolated from kimchi.</title>
        <authorList>
            <person name="Jang J.Y."/>
            <person name="Oh Y.J."/>
            <person name="Lim S.K."/>
            <person name="Park H.K."/>
            <person name="Lee C."/>
            <person name="Kim J.Y."/>
            <person name="Lee M.A."/>
            <person name="Choi H.J."/>
        </authorList>
    </citation>
    <scope>NUCLEOTIDE SEQUENCE [LARGE SCALE GENOMIC DNA]</scope>
    <source>
        <strain evidence="2 3">NKC1-1</strain>
    </source>
</reference>
<dbReference type="InterPro" id="IPR009293">
    <property type="entry name" value="UPF0478"/>
</dbReference>
<sequence>MAIVYISVAIVAIAIVVLIIYIIQTLKSAQGVVKQLGNTADAVEKQLQGITSETENLVKTTNRLAEDVESKSESLEGLFATAEDLGKTTERVSDSIQHMSRTVSQETDRNAEQVAQVVQWGSACIDLYDKWKNRRNKGNDF</sequence>
<dbReference type="SUPFAM" id="SSF58104">
    <property type="entry name" value="Methyl-accepting chemotaxis protein (MCP) signaling domain"/>
    <property type="match status" value="1"/>
</dbReference>
<feature type="transmembrane region" description="Helical" evidence="1">
    <location>
        <begin position="6"/>
        <end position="26"/>
    </location>
</feature>
<dbReference type="PANTHER" id="PTHR40070">
    <property type="entry name" value="UPF0478 PROTEIN YTXG"/>
    <property type="match status" value="1"/>
</dbReference>
<dbReference type="Proteomes" id="UP000252100">
    <property type="component" value="Chromosome"/>
</dbReference>
<proteinExistence type="predicted"/>
<keyword evidence="1" id="KW-0812">Transmembrane</keyword>
<keyword evidence="1" id="KW-1133">Transmembrane helix</keyword>
<protein>
    <submittedName>
        <fullName evidence="2">DUF948 domain-containing protein</fullName>
    </submittedName>
</protein>
<evidence type="ECO:0000256" key="1">
    <source>
        <dbReference type="SAM" id="Phobius"/>
    </source>
</evidence>